<dbReference type="Gene3D" id="3.40.50.2000">
    <property type="entry name" value="Glycogen Phosphorylase B"/>
    <property type="match status" value="2"/>
</dbReference>
<protein>
    <submittedName>
        <fullName evidence="3">Glycosyl transferase</fullName>
    </submittedName>
</protein>
<evidence type="ECO:0000313" key="4">
    <source>
        <dbReference type="Proteomes" id="UP000250434"/>
    </source>
</evidence>
<dbReference type="AlphaFoldDB" id="A0A344L2X0"/>
<dbReference type="InterPro" id="IPR051199">
    <property type="entry name" value="LPS_LOS_Heptosyltrfase"/>
</dbReference>
<evidence type="ECO:0000256" key="1">
    <source>
        <dbReference type="ARBA" id="ARBA00022676"/>
    </source>
</evidence>
<organism evidence="3 4">
    <name type="scientific">Amycolatopsis albispora</name>
    <dbReference type="NCBI Taxonomy" id="1804986"/>
    <lineage>
        <taxon>Bacteria</taxon>
        <taxon>Bacillati</taxon>
        <taxon>Actinomycetota</taxon>
        <taxon>Actinomycetes</taxon>
        <taxon>Pseudonocardiales</taxon>
        <taxon>Pseudonocardiaceae</taxon>
        <taxon>Amycolatopsis</taxon>
    </lineage>
</organism>
<sequence>MSRRVLVVRSDNLGDVLLAGPAVRAVAANADEVSFLAGPRGRAAAELLPGVDRVLSWCAPWIDPEPPAATPASLGELRDRVRAVRPDRALVLTSFHQSPLPMALALREAGVPWIGAISEDYPGSLLDLRHRVDGDPPEPERALSLAEAAGFRLPPGDDGKLAITGPLPDVTALTGEPGYVVVHPAASAPAREWGAERYAEAVEALVEHGYRVVLTGAPGDRELSRRIACPGALDLTGHTDLRELAAVLAGAAVVVAPNTGPAHLAAAVRTPVVSLFAPVVPAARWAPYGVPVELLGDQDAACRDSRARRCPVAGHPCLNRVGAAEVLTAVRRLTAKRAGRVRQLEHTGGAA</sequence>
<dbReference type="Proteomes" id="UP000250434">
    <property type="component" value="Chromosome"/>
</dbReference>
<dbReference type="PANTHER" id="PTHR30160:SF1">
    <property type="entry name" value="LIPOPOLYSACCHARIDE 1,2-N-ACETYLGLUCOSAMINETRANSFERASE-RELATED"/>
    <property type="match status" value="1"/>
</dbReference>
<evidence type="ECO:0000313" key="3">
    <source>
        <dbReference type="EMBL" id="AXB42394.1"/>
    </source>
</evidence>
<name>A0A344L2X0_9PSEU</name>
<reference evidence="3 4" key="1">
    <citation type="submission" date="2016-04" db="EMBL/GenBank/DDBJ databases">
        <title>Complete genome sequence and analysis of deep-sea sediment isolate, Amycolatopsis sp. WP1.</title>
        <authorList>
            <person name="Wang H."/>
            <person name="Chen S."/>
            <person name="Wu Q."/>
        </authorList>
    </citation>
    <scope>NUCLEOTIDE SEQUENCE [LARGE SCALE GENOMIC DNA]</scope>
    <source>
        <strain evidence="3 4">WP1</strain>
    </source>
</reference>
<dbReference type="PANTHER" id="PTHR30160">
    <property type="entry name" value="TETRAACYLDISACCHARIDE 4'-KINASE-RELATED"/>
    <property type="match status" value="1"/>
</dbReference>
<dbReference type="GO" id="GO:0008713">
    <property type="term" value="F:ADP-heptose-lipopolysaccharide heptosyltransferase activity"/>
    <property type="evidence" value="ECO:0007669"/>
    <property type="project" value="TreeGrafter"/>
</dbReference>
<evidence type="ECO:0000256" key="2">
    <source>
        <dbReference type="ARBA" id="ARBA00022679"/>
    </source>
</evidence>
<dbReference type="EMBL" id="CP015163">
    <property type="protein sequence ID" value="AXB42394.1"/>
    <property type="molecule type" value="Genomic_DNA"/>
</dbReference>
<keyword evidence="2 3" id="KW-0808">Transferase</keyword>
<gene>
    <name evidence="3" type="ORF">A4R43_07515</name>
</gene>
<dbReference type="RefSeq" id="WP_162788361.1">
    <property type="nucleotide sequence ID" value="NZ_CP015163.1"/>
</dbReference>
<keyword evidence="1" id="KW-0328">Glycosyltransferase</keyword>
<accession>A0A344L2X0</accession>
<dbReference type="GO" id="GO:0009244">
    <property type="term" value="P:lipopolysaccharide core region biosynthetic process"/>
    <property type="evidence" value="ECO:0007669"/>
    <property type="project" value="TreeGrafter"/>
</dbReference>
<dbReference type="Pfam" id="PF01075">
    <property type="entry name" value="Glyco_transf_9"/>
    <property type="match status" value="1"/>
</dbReference>
<dbReference type="SUPFAM" id="SSF53756">
    <property type="entry name" value="UDP-Glycosyltransferase/glycogen phosphorylase"/>
    <property type="match status" value="1"/>
</dbReference>
<dbReference type="InterPro" id="IPR002201">
    <property type="entry name" value="Glyco_trans_9"/>
</dbReference>
<dbReference type="KEGG" id="aab:A4R43_07515"/>
<proteinExistence type="predicted"/>
<keyword evidence="4" id="KW-1185">Reference proteome</keyword>
<dbReference type="CDD" id="cd03789">
    <property type="entry name" value="GT9_LPS_heptosyltransferase"/>
    <property type="match status" value="1"/>
</dbReference>
<dbReference type="GO" id="GO:0005829">
    <property type="term" value="C:cytosol"/>
    <property type="evidence" value="ECO:0007669"/>
    <property type="project" value="TreeGrafter"/>
</dbReference>